<proteinExistence type="inferred from homology"/>
<dbReference type="EC" id="1.8.4.11" evidence="2"/>
<dbReference type="GO" id="GO:0008113">
    <property type="term" value="F:peptide-methionine (S)-S-oxide reductase activity"/>
    <property type="evidence" value="ECO:0007669"/>
    <property type="project" value="UniProtKB-EC"/>
</dbReference>
<reference evidence="11" key="1">
    <citation type="journal article" date="2023" name="Commun. Biol.">
        <title>Genome analysis of Parmales, the sister group of diatoms, reveals the evolutionary specialization of diatoms from phago-mixotrophs to photoautotrophs.</title>
        <authorList>
            <person name="Ban H."/>
            <person name="Sato S."/>
            <person name="Yoshikawa S."/>
            <person name="Yamada K."/>
            <person name="Nakamura Y."/>
            <person name="Ichinomiya M."/>
            <person name="Sato N."/>
            <person name="Blanc-Mathieu R."/>
            <person name="Endo H."/>
            <person name="Kuwata A."/>
            <person name="Ogata H."/>
        </authorList>
    </citation>
    <scope>NUCLEOTIDE SEQUENCE [LARGE SCALE GENOMIC DNA]</scope>
</reference>
<evidence type="ECO:0000313" key="11">
    <source>
        <dbReference type="Proteomes" id="UP001165065"/>
    </source>
</evidence>
<dbReference type="EMBL" id="BRYA01000496">
    <property type="protein sequence ID" value="GMI19557.1"/>
    <property type="molecule type" value="Genomic_DNA"/>
</dbReference>
<evidence type="ECO:0000259" key="9">
    <source>
        <dbReference type="Pfam" id="PF01625"/>
    </source>
</evidence>
<evidence type="ECO:0000256" key="8">
    <source>
        <dbReference type="SAM" id="SignalP"/>
    </source>
</evidence>
<evidence type="ECO:0000256" key="6">
    <source>
        <dbReference type="ARBA" id="ARBA00047806"/>
    </source>
</evidence>
<comment type="similarity">
    <text evidence="1">Belongs to the MsrA Met sulfoxide reductase family.</text>
</comment>
<evidence type="ECO:0000313" key="10">
    <source>
        <dbReference type="EMBL" id="GMI19557.1"/>
    </source>
</evidence>
<keyword evidence="3" id="KW-0560">Oxidoreductase</keyword>
<dbReference type="PANTHER" id="PTHR42799">
    <property type="entry name" value="MITOCHONDRIAL PEPTIDE METHIONINE SULFOXIDE REDUCTASE"/>
    <property type="match status" value="1"/>
</dbReference>
<keyword evidence="8" id="KW-0732">Signal</keyword>
<evidence type="ECO:0000256" key="2">
    <source>
        <dbReference type="ARBA" id="ARBA00012502"/>
    </source>
</evidence>
<feature type="chain" id="PRO_5040742569" description="peptide-methionine (S)-S-oxide reductase" evidence="8">
    <location>
        <begin position="17"/>
        <end position="212"/>
    </location>
</feature>
<evidence type="ECO:0000256" key="7">
    <source>
        <dbReference type="ARBA" id="ARBA00048782"/>
    </source>
</evidence>
<name>A0A9W7L1B0_9STRA</name>
<protein>
    <recommendedName>
        <fullName evidence="2">peptide-methionine (S)-S-oxide reductase</fullName>
        <ecNumber evidence="2">1.8.4.11</ecNumber>
    </recommendedName>
    <alternativeName>
        <fullName evidence="5">Peptide-methionine (S)-S-oxide reductase</fullName>
    </alternativeName>
    <alternativeName>
        <fullName evidence="4">Protein-methionine-S-oxide reductase</fullName>
    </alternativeName>
</protein>
<dbReference type="GO" id="GO:0005737">
    <property type="term" value="C:cytoplasm"/>
    <property type="evidence" value="ECO:0007669"/>
    <property type="project" value="TreeGrafter"/>
</dbReference>
<evidence type="ECO:0000256" key="4">
    <source>
        <dbReference type="ARBA" id="ARBA00030273"/>
    </source>
</evidence>
<evidence type="ECO:0000256" key="3">
    <source>
        <dbReference type="ARBA" id="ARBA00023002"/>
    </source>
</evidence>
<dbReference type="SUPFAM" id="SSF55068">
    <property type="entry name" value="Peptide methionine sulfoxide reductase"/>
    <property type="match status" value="1"/>
</dbReference>
<comment type="catalytic activity">
    <reaction evidence="6">
        <text>L-methionyl-[protein] + [thioredoxin]-disulfide + H2O = L-methionyl-(S)-S-oxide-[protein] + [thioredoxin]-dithiol</text>
        <dbReference type="Rhea" id="RHEA:14217"/>
        <dbReference type="Rhea" id="RHEA-COMP:10698"/>
        <dbReference type="Rhea" id="RHEA-COMP:10700"/>
        <dbReference type="Rhea" id="RHEA-COMP:12313"/>
        <dbReference type="Rhea" id="RHEA-COMP:12315"/>
        <dbReference type="ChEBI" id="CHEBI:15377"/>
        <dbReference type="ChEBI" id="CHEBI:16044"/>
        <dbReference type="ChEBI" id="CHEBI:29950"/>
        <dbReference type="ChEBI" id="CHEBI:44120"/>
        <dbReference type="ChEBI" id="CHEBI:50058"/>
        <dbReference type="EC" id="1.8.4.11"/>
    </reaction>
</comment>
<organism evidence="10 11">
    <name type="scientific">Triparma columacea</name>
    <dbReference type="NCBI Taxonomy" id="722753"/>
    <lineage>
        <taxon>Eukaryota</taxon>
        <taxon>Sar</taxon>
        <taxon>Stramenopiles</taxon>
        <taxon>Ochrophyta</taxon>
        <taxon>Bolidophyceae</taxon>
        <taxon>Parmales</taxon>
        <taxon>Triparmaceae</taxon>
        <taxon>Triparma</taxon>
    </lineage>
</organism>
<keyword evidence="11" id="KW-1185">Reference proteome</keyword>
<dbReference type="Proteomes" id="UP001165065">
    <property type="component" value="Unassembled WGS sequence"/>
</dbReference>
<feature type="signal peptide" evidence="8">
    <location>
        <begin position="1"/>
        <end position="16"/>
    </location>
</feature>
<evidence type="ECO:0000256" key="1">
    <source>
        <dbReference type="ARBA" id="ARBA00005591"/>
    </source>
</evidence>
<evidence type="ECO:0000256" key="5">
    <source>
        <dbReference type="ARBA" id="ARBA00030643"/>
    </source>
</evidence>
<dbReference type="Gene3D" id="3.30.1060.10">
    <property type="entry name" value="Peptide methionine sulphoxide reductase MsrA"/>
    <property type="match status" value="1"/>
</dbReference>
<dbReference type="InterPro" id="IPR050162">
    <property type="entry name" value="MsrA_MetSO_reductase"/>
</dbReference>
<comment type="caution">
    <text evidence="10">The sequence shown here is derived from an EMBL/GenBank/DDBJ whole genome shotgun (WGS) entry which is preliminary data.</text>
</comment>
<dbReference type="GO" id="GO:0034599">
    <property type="term" value="P:cellular response to oxidative stress"/>
    <property type="evidence" value="ECO:0007669"/>
    <property type="project" value="TreeGrafter"/>
</dbReference>
<feature type="domain" description="Peptide methionine sulphoxide reductase MsrA" evidence="9">
    <location>
        <begin position="21"/>
        <end position="151"/>
    </location>
</feature>
<sequence>MIALLIFTSLLTRASTMSVKTATFGAGCFWSPQRKFTSVDGVKKVTAGFTGDSKLEKKPSYELVCSGKTNLVEAVRIEYDDDVISFDDLLVKFEEFADSKRGRQYQAVVFTDDDEEKEAVARVLPSTSASIESASSTFWRAEKYHQNYYSKWALRIPLVLLLLYANANPQGFLPEAVQQGAFYLYLAGILAVILERKLDRDVIPLNNNNGRE</sequence>
<dbReference type="PANTHER" id="PTHR42799:SF2">
    <property type="entry name" value="MITOCHONDRIAL PEPTIDE METHIONINE SULFOXIDE REDUCTASE"/>
    <property type="match status" value="1"/>
</dbReference>
<dbReference type="InterPro" id="IPR002569">
    <property type="entry name" value="Met_Sox_Rdtase_MsrA_dom"/>
</dbReference>
<dbReference type="InterPro" id="IPR036509">
    <property type="entry name" value="Met_Sox_Rdtase_MsrA_sf"/>
</dbReference>
<comment type="catalytic activity">
    <reaction evidence="7">
        <text>[thioredoxin]-disulfide + L-methionine + H2O = L-methionine (S)-S-oxide + [thioredoxin]-dithiol</text>
        <dbReference type="Rhea" id="RHEA:19993"/>
        <dbReference type="Rhea" id="RHEA-COMP:10698"/>
        <dbReference type="Rhea" id="RHEA-COMP:10700"/>
        <dbReference type="ChEBI" id="CHEBI:15377"/>
        <dbReference type="ChEBI" id="CHEBI:29950"/>
        <dbReference type="ChEBI" id="CHEBI:50058"/>
        <dbReference type="ChEBI" id="CHEBI:57844"/>
        <dbReference type="ChEBI" id="CHEBI:58772"/>
        <dbReference type="EC" id="1.8.4.11"/>
    </reaction>
</comment>
<dbReference type="Pfam" id="PF01625">
    <property type="entry name" value="PMSR"/>
    <property type="match status" value="1"/>
</dbReference>
<dbReference type="OrthoDB" id="77405at2759"/>
<dbReference type="AlphaFoldDB" id="A0A9W7L1B0"/>
<accession>A0A9W7L1B0</accession>
<gene>
    <name evidence="10" type="ORF">TrCOL_g12327</name>
</gene>